<evidence type="ECO:0000313" key="2">
    <source>
        <dbReference type="EMBL" id="HDM36605.1"/>
    </source>
</evidence>
<name>A0A7C0X1M4_9EURY</name>
<dbReference type="Proteomes" id="UP000885863">
    <property type="component" value="Unassembled WGS sequence"/>
</dbReference>
<dbReference type="Pfam" id="PF03205">
    <property type="entry name" value="MobB"/>
    <property type="match status" value="1"/>
</dbReference>
<proteinExistence type="predicted"/>
<feature type="domain" description="Molybdopterin-guanine dinucleotide biosynthesis protein B (MobB)" evidence="1">
    <location>
        <begin position="6"/>
        <end position="134"/>
    </location>
</feature>
<dbReference type="InterPro" id="IPR004435">
    <property type="entry name" value="MobB_dom"/>
</dbReference>
<dbReference type="NCBIfam" id="TIGR00176">
    <property type="entry name" value="mobB"/>
    <property type="match status" value="1"/>
</dbReference>
<dbReference type="InterPro" id="IPR027417">
    <property type="entry name" value="P-loop_NTPase"/>
</dbReference>
<sequence>MDNANVIGICGYHKSGKTTLIVNLIQRLRKEGYRVATIKSIPEEFSIDREGKDTWRHADAGADAVVAASVNETAFILKHGMEIEKIVEILNRTVKPDLILVEGKKDEKWIPKIAVGEIDLEDAFRYDDNLDEVIEWIKATLKPFSDISSPSH</sequence>
<organism evidence="2">
    <name type="scientific">Candidatus Syntropharchaeum butanivorans</name>
    <dbReference type="NCBI Taxonomy" id="1839936"/>
    <lineage>
        <taxon>Archaea</taxon>
        <taxon>Methanobacteriati</taxon>
        <taxon>Methanobacteriota</taxon>
        <taxon>Stenosarchaea group</taxon>
        <taxon>Methanomicrobia</taxon>
        <taxon>Methanosarcinales</taxon>
        <taxon>ANME-2 cluster</taxon>
        <taxon>Candidatus Syntropharchaeum</taxon>
    </lineage>
</organism>
<evidence type="ECO:0000259" key="1">
    <source>
        <dbReference type="Pfam" id="PF03205"/>
    </source>
</evidence>
<dbReference type="GO" id="GO:0005525">
    <property type="term" value="F:GTP binding"/>
    <property type="evidence" value="ECO:0007669"/>
    <property type="project" value="InterPro"/>
</dbReference>
<protein>
    <submittedName>
        <fullName evidence="2">Molybdopterin-guanine dinucleotide biosynthesis protein B</fullName>
    </submittedName>
</protein>
<dbReference type="Gene3D" id="3.40.50.300">
    <property type="entry name" value="P-loop containing nucleotide triphosphate hydrolases"/>
    <property type="match status" value="1"/>
</dbReference>
<gene>
    <name evidence="2" type="primary">mobB</name>
    <name evidence="2" type="ORF">ENG09_05070</name>
</gene>
<accession>A0A7C0X1M4</accession>
<reference evidence="2" key="1">
    <citation type="journal article" date="2020" name="mSystems">
        <title>Genome- and Community-Level Interaction Insights into Carbon Utilization and Element Cycling Functions of Hydrothermarchaeota in Hydrothermal Sediment.</title>
        <authorList>
            <person name="Zhou Z."/>
            <person name="Liu Y."/>
            <person name="Xu W."/>
            <person name="Pan J."/>
            <person name="Luo Z.H."/>
            <person name="Li M."/>
        </authorList>
    </citation>
    <scope>NUCLEOTIDE SEQUENCE [LARGE SCALE GENOMIC DNA]</scope>
    <source>
        <strain evidence="2">HyVt-185</strain>
    </source>
</reference>
<dbReference type="PANTHER" id="PTHR40072">
    <property type="entry name" value="MOLYBDOPTERIN-GUANINE DINUCLEOTIDE BIOSYNTHESIS ADAPTER PROTEIN-RELATED"/>
    <property type="match status" value="1"/>
</dbReference>
<dbReference type="GO" id="GO:0006777">
    <property type="term" value="P:Mo-molybdopterin cofactor biosynthetic process"/>
    <property type="evidence" value="ECO:0007669"/>
    <property type="project" value="InterPro"/>
</dbReference>
<dbReference type="PANTHER" id="PTHR40072:SF1">
    <property type="entry name" value="MOLYBDOPTERIN-GUANINE DINUCLEOTIDE BIOSYNTHESIS ADAPTER PROTEIN"/>
    <property type="match status" value="1"/>
</dbReference>
<dbReference type="AlphaFoldDB" id="A0A7C0X1M4"/>
<dbReference type="InterPro" id="IPR052539">
    <property type="entry name" value="MGD_biosynthesis_adapter"/>
</dbReference>
<dbReference type="SUPFAM" id="SSF52540">
    <property type="entry name" value="P-loop containing nucleoside triphosphate hydrolases"/>
    <property type="match status" value="1"/>
</dbReference>
<comment type="caution">
    <text evidence="2">The sequence shown here is derived from an EMBL/GenBank/DDBJ whole genome shotgun (WGS) entry which is preliminary data.</text>
</comment>
<dbReference type="EMBL" id="DQZR01000216">
    <property type="protein sequence ID" value="HDM36605.1"/>
    <property type="molecule type" value="Genomic_DNA"/>
</dbReference>